<dbReference type="Proteomes" id="UP000242770">
    <property type="component" value="Unassembled WGS sequence"/>
</dbReference>
<keyword evidence="6" id="KW-1185">Reference proteome</keyword>
<evidence type="ECO:0000256" key="2">
    <source>
        <dbReference type="ARBA" id="ARBA00022679"/>
    </source>
</evidence>
<dbReference type="GO" id="GO:0016020">
    <property type="term" value="C:membrane"/>
    <property type="evidence" value="ECO:0007669"/>
    <property type="project" value="InterPro"/>
</dbReference>
<evidence type="ECO:0008006" key="7">
    <source>
        <dbReference type="Google" id="ProtNLM"/>
    </source>
</evidence>
<dbReference type="GO" id="GO:0005794">
    <property type="term" value="C:Golgi apparatus"/>
    <property type="evidence" value="ECO:0007669"/>
    <property type="project" value="TreeGrafter"/>
</dbReference>
<dbReference type="GO" id="GO:0006487">
    <property type="term" value="P:protein N-linked glycosylation"/>
    <property type="evidence" value="ECO:0007669"/>
    <property type="project" value="TreeGrafter"/>
</dbReference>
<evidence type="ECO:0000256" key="4">
    <source>
        <dbReference type="SAM" id="SignalP"/>
    </source>
</evidence>
<evidence type="ECO:0000256" key="1">
    <source>
        <dbReference type="ARBA" id="ARBA00007677"/>
    </source>
</evidence>
<keyword evidence="4" id="KW-0732">Signal</keyword>
<evidence type="ECO:0000313" key="5">
    <source>
        <dbReference type="EMBL" id="CDS01935.1"/>
    </source>
</evidence>
<dbReference type="GO" id="GO:0000026">
    <property type="term" value="F:alpha-1,2-mannosyltransferase activity"/>
    <property type="evidence" value="ECO:0007669"/>
    <property type="project" value="TreeGrafter"/>
</dbReference>
<organism evidence="5 6">
    <name type="scientific">Sporisorium scitamineum</name>
    <dbReference type="NCBI Taxonomy" id="49012"/>
    <lineage>
        <taxon>Eukaryota</taxon>
        <taxon>Fungi</taxon>
        <taxon>Dikarya</taxon>
        <taxon>Basidiomycota</taxon>
        <taxon>Ustilaginomycotina</taxon>
        <taxon>Ustilaginomycetes</taxon>
        <taxon>Ustilaginales</taxon>
        <taxon>Ustilaginaceae</taxon>
        <taxon>Sporisorium</taxon>
    </lineage>
</organism>
<name>A0A0F7RZH4_9BASI</name>
<dbReference type="PANTHER" id="PTHR31121">
    <property type="entry name" value="ALPHA-1,2 MANNOSYLTRANSFERASE KTR1"/>
    <property type="match status" value="1"/>
</dbReference>
<evidence type="ECO:0000313" key="6">
    <source>
        <dbReference type="Proteomes" id="UP000242770"/>
    </source>
</evidence>
<dbReference type="EMBL" id="CCFA01004797">
    <property type="protein sequence ID" value="CDS01935.1"/>
    <property type="molecule type" value="Genomic_DNA"/>
</dbReference>
<feature type="signal peptide" evidence="4">
    <location>
        <begin position="1"/>
        <end position="23"/>
    </location>
</feature>
<dbReference type="GO" id="GO:0000032">
    <property type="term" value="P:cell wall mannoprotein biosynthetic process"/>
    <property type="evidence" value="ECO:0007669"/>
    <property type="project" value="TreeGrafter"/>
</dbReference>
<evidence type="ECO:0000256" key="3">
    <source>
        <dbReference type="PIRSR" id="PIRSR018153-1"/>
    </source>
</evidence>
<dbReference type="InterPro" id="IPR002685">
    <property type="entry name" value="Glyco_trans_15"/>
</dbReference>
<feature type="active site" description="Nucleophile" evidence="3">
    <location>
        <position position="275"/>
    </location>
</feature>
<dbReference type="Gene3D" id="3.90.550.10">
    <property type="entry name" value="Spore Coat Polysaccharide Biosynthesis Protein SpsA, Chain A"/>
    <property type="match status" value="1"/>
</dbReference>
<keyword evidence="2" id="KW-0808">Transferase</keyword>
<gene>
    <name evidence="5" type="primary">SSCI78690.1</name>
</gene>
<comment type="similarity">
    <text evidence="1">Belongs to the glycosyltransferase 15 family.</text>
</comment>
<dbReference type="SUPFAM" id="SSF53448">
    <property type="entry name" value="Nucleotide-diphospho-sugar transferases"/>
    <property type="match status" value="1"/>
</dbReference>
<sequence length="416" mass="47831">MNLTLRFVAFAFVCLLSLHYLASYTSTTYHGQVGSLRSSWSSFKQNDVHGTNLTIPYAHTPKANATFVVLCREGEIGAILESLQLLESTFNDRPHHRYPYVFFNNEPFSEIFKLRISRAVSSSVEFAIVPAEMWDIPSSIDLVKAQKAWDKAGRSGMPYGGSKSYRQMCRFQSGFFFRHPLVEKYKYYWRVEPGVKYFCDLTDFDPFRFMQQNRKKYGFVLSMHEIPGTIRTLWIYVRQWYEQNADLLAPNNMFGFISDNNGRGYNKCHYWSNFEIADMDFYRSQAYLSFFNHLDQAGGFFYERWGDAPVHSIAASLLLDKSEVHYFDNVGYLHPPISHCPKPEKGNAISPHTGRMRCYCPHESSFMFDDGRQSCLYNFLENAIESVAPLVASDTLQPLGAGEEPSYQPATVTTPA</sequence>
<reference evidence="6" key="1">
    <citation type="submission" date="2014-06" db="EMBL/GenBank/DDBJ databases">
        <authorList>
            <person name="Berkman P.J."/>
        </authorList>
    </citation>
    <scope>NUCLEOTIDE SEQUENCE [LARGE SCALE GENOMIC DNA]</scope>
</reference>
<dbReference type="PANTHER" id="PTHR31121:SF6">
    <property type="entry name" value="ALPHA-1,2 MANNOSYLTRANSFERASE KTR1"/>
    <property type="match status" value="1"/>
</dbReference>
<feature type="chain" id="PRO_5002521632" description="KRE2-alpha-1,2-mannosyltransferase" evidence="4">
    <location>
        <begin position="24"/>
        <end position="416"/>
    </location>
</feature>
<dbReference type="PIRSF" id="PIRSF018153">
    <property type="entry name" value="Glyco_trans_15"/>
    <property type="match status" value="1"/>
</dbReference>
<dbReference type="InterPro" id="IPR029044">
    <property type="entry name" value="Nucleotide-diphossugar_trans"/>
</dbReference>
<protein>
    <recommendedName>
        <fullName evidence="7">KRE2-alpha-1,2-mannosyltransferase</fullName>
    </recommendedName>
</protein>
<dbReference type="Pfam" id="PF01793">
    <property type="entry name" value="Glyco_transf_15"/>
    <property type="match status" value="1"/>
</dbReference>
<dbReference type="STRING" id="49012.A0A0F7RZH4"/>
<proteinExistence type="inferred from homology"/>
<accession>A0A0F7RZH4</accession>
<dbReference type="FunFam" id="3.90.550.10:FF:000051">
    <property type="entry name" value="Alpha-1,2-mannosyltransferase (Ktr4)"/>
    <property type="match status" value="1"/>
</dbReference>
<dbReference type="AlphaFoldDB" id="A0A0F7RZH4"/>